<evidence type="ECO:0000313" key="2">
    <source>
        <dbReference type="EMBL" id="KAF9522757.1"/>
    </source>
</evidence>
<organism evidence="2 3">
    <name type="scientific">Crepidotus variabilis</name>
    <dbReference type="NCBI Taxonomy" id="179855"/>
    <lineage>
        <taxon>Eukaryota</taxon>
        <taxon>Fungi</taxon>
        <taxon>Dikarya</taxon>
        <taxon>Basidiomycota</taxon>
        <taxon>Agaricomycotina</taxon>
        <taxon>Agaricomycetes</taxon>
        <taxon>Agaricomycetidae</taxon>
        <taxon>Agaricales</taxon>
        <taxon>Agaricineae</taxon>
        <taxon>Crepidotaceae</taxon>
        <taxon>Crepidotus</taxon>
    </lineage>
</organism>
<name>A0A9P6E578_9AGAR</name>
<proteinExistence type="predicted"/>
<comment type="caution">
    <text evidence="2">The sequence shown here is derived from an EMBL/GenBank/DDBJ whole genome shotgun (WGS) entry which is preliminary data.</text>
</comment>
<sequence>RRRHKVLIKQSNHHDMVNPGVFKGSRRDFLLGEKASYSAAIDGGYQKDAIANIQCRDLKRYPITLPHEEKPSHEHFNAVDNDALEPEPEE</sequence>
<evidence type="ECO:0000313" key="3">
    <source>
        <dbReference type="Proteomes" id="UP000807306"/>
    </source>
</evidence>
<protein>
    <submittedName>
        <fullName evidence="2">Uncharacterized protein</fullName>
    </submittedName>
</protein>
<reference evidence="2" key="1">
    <citation type="submission" date="2020-11" db="EMBL/GenBank/DDBJ databases">
        <authorList>
            <consortium name="DOE Joint Genome Institute"/>
            <person name="Ahrendt S."/>
            <person name="Riley R."/>
            <person name="Andreopoulos W."/>
            <person name="Labutti K."/>
            <person name="Pangilinan J."/>
            <person name="Ruiz-Duenas F.J."/>
            <person name="Barrasa J.M."/>
            <person name="Sanchez-Garcia M."/>
            <person name="Camarero S."/>
            <person name="Miyauchi S."/>
            <person name="Serrano A."/>
            <person name="Linde D."/>
            <person name="Babiker R."/>
            <person name="Drula E."/>
            <person name="Ayuso-Fernandez I."/>
            <person name="Pacheco R."/>
            <person name="Padilla G."/>
            <person name="Ferreira P."/>
            <person name="Barriuso J."/>
            <person name="Kellner H."/>
            <person name="Castanera R."/>
            <person name="Alfaro M."/>
            <person name="Ramirez L."/>
            <person name="Pisabarro A.G."/>
            <person name="Kuo A."/>
            <person name="Tritt A."/>
            <person name="Lipzen A."/>
            <person name="He G."/>
            <person name="Yan M."/>
            <person name="Ng V."/>
            <person name="Cullen D."/>
            <person name="Martin F."/>
            <person name="Rosso M.-N."/>
            <person name="Henrissat B."/>
            <person name="Hibbett D."/>
            <person name="Martinez A.T."/>
            <person name="Grigoriev I.V."/>
        </authorList>
    </citation>
    <scope>NUCLEOTIDE SEQUENCE</scope>
    <source>
        <strain evidence="2">CBS 506.95</strain>
    </source>
</reference>
<feature type="non-terminal residue" evidence="2">
    <location>
        <position position="90"/>
    </location>
</feature>
<keyword evidence="3" id="KW-1185">Reference proteome</keyword>
<accession>A0A9P6E578</accession>
<dbReference type="AlphaFoldDB" id="A0A9P6E578"/>
<dbReference type="EMBL" id="MU157935">
    <property type="protein sequence ID" value="KAF9522757.1"/>
    <property type="molecule type" value="Genomic_DNA"/>
</dbReference>
<feature type="non-terminal residue" evidence="2">
    <location>
        <position position="1"/>
    </location>
</feature>
<dbReference type="Proteomes" id="UP000807306">
    <property type="component" value="Unassembled WGS sequence"/>
</dbReference>
<evidence type="ECO:0000256" key="1">
    <source>
        <dbReference type="SAM" id="MobiDB-lite"/>
    </source>
</evidence>
<feature type="region of interest" description="Disordered" evidence="1">
    <location>
        <begin position="65"/>
        <end position="90"/>
    </location>
</feature>
<gene>
    <name evidence="2" type="ORF">CPB83DRAFT_740586</name>
</gene>
<dbReference type="OrthoDB" id="3033067at2759"/>
<feature type="compositionally biased region" description="Basic and acidic residues" evidence="1">
    <location>
        <begin position="65"/>
        <end position="77"/>
    </location>
</feature>